<keyword evidence="3 9" id="KW-0269">Exonuclease</keyword>
<dbReference type="Gene3D" id="3.40.50.1010">
    <property type="entry name" value="5'-nuclease"/>
    <property type="match status" value="1"/>
</dbReference>
<evidence type="ECO:0000313" key="9">
    <source>
        <dbReference type="EMBL" id="GAA4781792.1"/>
    </source>
</evidence>
<dbReference type="SUPFAM" id="SSF88723">
    <property type="entry name" value="PIN domain-like"/>
    <property type="match status" value="1"/>
</dbReference>
<dbReference type="InterPro" id="IPR020046">
    <property type="entry name" value="5-3_exonucl_a-hlix_arch_N"/>
</dbReference>
<evidence type="ECO:0000259" key="8">
    <source>
        <dbReference type="SMART" id="SM00475"/>
    </source>
</evidence>
<name>A0ABP9AIA9_9PSEU</name>
<dbReference type="CDD" id="cd09898">
    <property type="entry name" value="H3TH_53EXO"/>
    <property type="match status" value="1"/>
</dbReference>
<dbReference type="Gene3D" id="1.10.150.20">
    <property type="entry name" value="5' to 3' exonuclease, C-terminal subdomain"/>
    <property type="match status" value="1"/>
</dbReference>
<evidence type="ECO:0000256" key="7">
    <source>
        <dbReference type="SAM" id="MobiDB-lite"/>
    </source>
</evidence>
<evidence type="ECO:0000256" key="2">
    <source>
        <dbReference type="ARBA" id="ARBA00022801"/>
    </source>
</evidence>
<sequence length="338" mass="35391">MDAKRSGAGPSSPVAPVMLLDSASLWFRAFYGVPMSLTADDGTPVNAARGFCDMVARLVRERQPGAVVACLDRDWRPAFRVQALPSYKAHRVDPSAGDPSSPVGGAPDAEAAPPELGAQVDIILEVLAAAGIPTAGAEGYEADDVIGTLCATEAADAVEVVSGDRDLLQLVRDEPTPVRVVYIARGVSKYELYGPEDVAARYGVPVDRAGAGYAEMAMLRGDPSDGLPGVAGIGEKTAAQVVSKFGSWDEMIGAVLDRSDQRMSSAVRAKMAKAGDYLVQAPKVVVVAPDAPIDWTGERRTLPHGPVDTDALTALAERWNLTGSVDRLVAALRGEDAP</sequence>
<dbReference type="EMBL" id="BAABHO010000008">
    <property type="protein sequence ID" value="GAA4781792.1"/>
    <property type="molecule type" value="Genomic_DNA"/>
</dbReference>
<comment type="caution">
    <text evidence="9">The sequence shown here is derived from an EMBL/GenBank/DDBJ whole genome shotgun (WGS) entry which is preliminary data.</text>
</comment>
<dbReference type="InterPro" id="IPR036279">
    <property type="entry name" value="5-3_exonuclease_C_sf"/>
</dbReference>
<accession>A0ABP9AIA9</accession>
<organism evidence="9 10">
    <name type="scientific">Actinomycetospora chlora</name>
    <dbReference type="NCBI Taxonomy" id="663608"/>
    <lineage>
        <taxon>Bacteria</taxon>
        <taxon>Bacillati</taxon>
        <taxon>Actinomycetota</taxon>
        <taxon>Actinomycetes</taxon>
        <taxon>Pseudonocardiales</taxon>
        <taxon>Pseudonocardiaceae</taxon>
        <taxon>Actinomycetospora</taxon>
    </lineage>
</organism>
<dbReference type="SUPFAM" id="SSF47807">
    <property type="entry name" value="5' to 3' exonuclease, C-terminal subdomain"/>
    <property type="match status" value="1"/>
</dbReference>
<keyword evidence="1" id="KW-0540">Nuclease</keyword>
<dbReference type="InterPro" id="IPR002421">
    <property type="entry name" value="5-3_exonuclease"/>
</dbReference>
<dbReference type="GO" id="GO:0004527">
    <property type="term" value="F:exonuclease activity"/>
    <property type="evidence" value="ECO:0007669"/>
    <property type="project" value="UniProtKB-KW"/>
</dbReference>
<dbReference type="PANTHER" id="PTHR42646:SF2">
    <property type="entry name" value="5'-3' EXONUCLEASE FAMILY PROTEIN"/>
    <property type="match status" value="1"/>
</dbReference>
<comment type="function">
    <text evidence="5">5'-3' exonuclease acting preferentially on double-stranded DNA.</text>
</comment>
<dbReference type="SMART" id="SM00279">
    <property type="entry name" value="HhH2"/>
    <property type="match status" value="1"/>
</dbReference>
<dbReference type="CDD" id="cd09859">
    <property type="entry name" value="PIN_53EXO"/>
    <property type="match status" value="1"/>
</dbReference>
<evidence type="ECO:0000256" key="1">
    <source>
        <dbReference type="ARBA" id="ARBA00022722"/>
    </source>
</evidence>
<evidence type="ECO:0000313" key="10">
    <source>
        <dbReference type="Proteomes" id="UP001500928"/>
    </source>
</evidence>
<reference evidence="10" key="1">
    <citation type="journal article" date="2019" name="Int. J. Syst. Evol. Microbiol.">
        <title>The Global Catalogue of Microorganisms (GCM) 10K type strain sequencing project: providing services to taxonomists for standard genome sequencing and annotation.</title>
        <authorList>
            <consortium name="The Broad Institute Genomics Platform"/>
            <consortium name="The Broad Institute Genome Sequencing Center for Infectious Disease"/>
            <person name="Wu L."/>
            <person name="Ma J."/>
        </authorList>
    </citation>
    <scope>NUCLEOTIDE SEQUENCE [LARGE SCALE GENOMIC DNA]</scope>
    <source>
        <strain evidence="10">JCM 17979</strain>
    </source>
</reference>
<dbReference type="InterPro" id="IPR029060">
    <property type="entry name" value="PIN-like_dom_sf"/>
</dbReference>
<dbReference type="InterPro" id="IPR020045">
    <property type="entry name" value="DNA_polI_H3TH"/>
</dbReference>
<keyword evidence="2" id="KW-0378">Hydrolase</keyword>
<dbReference type="SMART" id="SM00475">
    <property type="entry name" value="53EXOc"/>
    <property type="match status" value="1"/>
</dbReference>
<dbReference type="Proteomes" id="UP001500928">
    <property type="component" value="Unassembled WGS sequence"/>
</dbReference>
<protein>
    <recommendedName>
        <fullName evidence="6">5'-3' exonuclease</fullName>
    </recommendedName>
</protein>
<dbReference type="InterPro" id="IPR038969">
    <property type="entry name" value="FEN"/>
</dbReference>
<gene>
    <name evidence="9" type="ORF">GCM10023200_14030</name>
</gene>
<dbReference type="Pfam" id="PF01367">
    <property type="entry name" value="5_3_exonuc"/>
    <property type="match status" value="1"/>
</dbReference>
<evidence type="ECO:0000256" key="6">
    <source>
        <dbReference type="ARBA" id="ARBA00050026"/>
    </source>
</evidence>
<dbReference type="Pfam" id="PF02739">
    <property type="entry name" value="5_3_exonuc_N"/>
    <property type="match status" value="1"/>
</dbReference>
<dbReference type="PANTHER" id="PTHR42646">
    <property type="entry name" value="FLAP ENDONUCLEASE XNI"/>
    <property type="match status" value="1"/>
</dbReference>
<keyword evidence="4" id="KW-0238">DNA-binding</keyword>
<keyword evidence="10" id="KW-1185">Reference proteome</keyword>
<evidence type="ECO:0000256" key="3">
    <source>
        <dbReference type="ARBA" id="ARBA00022839"/>
    </source>
</evidence>
<evidence type="ECO:0000256" key="5">
    <source>
        <dbReference type="ARBA" id="ARBA00049957"/>
    </source>
</evidence>
<proteinExistence type="predicted"/>
<evidence type="ECO:0000256" key="4">
    <source>
        <dbReference type="ARBA" id="ARBA00023125"/>
    </source>
</evidence>
<dbReference type="InterPro" id="IPR008918">
    <property type="entry name" value="HhH2"/>
</dbReference>
<feature type="domain" description="5'-3' exonuclease" evidence="8">
    <location>
        <begin position="15"/>
        <end position="303"/>
    </location>
</feature>
<feature type="region of interest" description="Disordered" evidence="7">
    <location>
        <begin position="90"/>
        <end position="111"/>
    </location>
</feature>
<dbReference type="RefSeq" id="WP_345412278.1">
    <property type="nucleotide sequence ID" value="NZ_BAABHO010000008.1"/>
</dbReference>